<feature type="region of interest" description="Disordered" evidence="3">
    <location>
        <begin position="623"/>
        <end position="677"/>
    </location>
</feature>
<comment type="caution">
    <text evidence="5">The sequence shown here is derived from an EMBL/GenBank/DDBJ whole genome shotgun (WGS) entry which is preliminary data.</text>
</comment>
<dbReference type="EMBL" id="ASPP01005917">
    <property type="protein sequence ID" value="ETO29662.1"/>
    <property type="molecule type" value="Genomic_DNA"/>
</dbReference>
<evidence type="ECO:0000256" key="1">
    <source>
        <dbReference type="ARBA" id="ARBA00022441"/>
    </source>
</evidence>
<keyword evidence="4" id="KW-0472">Membrane</keyword>
<dbReference type="InterPro" id="IPR006652">
    <property type="entry name" value="Kelch_1"/>
</dbReference>
<dbReference type="Pfam" id="PF01344">
    <property type="entry name" value="Kelch_1"/>
    <property type="match status" value="1"/>
</dbReference>
<evidence type="ECO:0000256" key="2">
    <source>
        <dbReference type="ARBA" id="ARBA00022737"/>
    </source>
</evidence>
<dbReference type="InterPro" id="IPR015915">
    <property type="entry name" value="Kelch-typ_b-propeller"/>
</dbReference>
<evidence type="ECO:0000313" key="6">
    <source>
        <dbReference type="Proteomes" id="UP000023152"/>
    </source>
</evidence>
<evidence type="ECO:0000313" key="5">
    <source>
        <dbReference type="EMBL" id="ETO29662.1"/>
    </source>
</evidence>
<name>X6NWK2_RETFI</name>
<feature type="compositionally biased region" description="Basic and acidic residues" evidence="3">
    <location>
        <begin position="632"/>
        <end position="645"/>
    </location>
</feature>
<keyword evidence="6" id="KW-1185">Reference proteome</keyword>
<proteinExistence type="predicted"/>
<dbReference type="PANTHER" id="PTHR46260">
    <property type="entry name" value="RING-TYPE DOMAIN-CONTAINING PROTEIN"/>
    <property type="match status" value="1"/>
</dbReference>
<keyword evidence="4" id="KW-0812">Transmembrane</keyword>
<organism evidence="5 6">
    <name type="scientific">Reticulomyxa filosa</name>
    <dbReference type="NCBI Taxonomy" id="46433"/>
    <lineage>
        <taxon>Eukaryota</taxon>
        <taxon>Sar</taxon>
        <taxon>Rhizaria</taxon>
        <taxon>Retaria</taxon>
        <taxon>Foraminifera</taxon>
        <taxon>Monothalamids</taxon>
        <taxon>Reticulomyxidae</taxon>
        <taxon>Reticulomyxa</taxon>
    </lineage>
</organism>
<feature type="non-terminal residue" evidence="5">
    <location>
        <position position="1"/>
    </location>
</feature>
<keyword evidence="1" id="KW-0880">Kelch repeat</keyword>
<dbReference type="PANTHER" id="PTHR46260:SF3">
    <property type="entry name" value="RING-TYPE DOMAIN-CONTAINING PROTEIN"/>
    <property type="match status" value="1"/>
</dbReference>
<evidence type="ECO:0000256" key="3">
    <source>
        <dbReference type="SAM" id="MobiDB-lite"/>
    </source>
</evidence>
<keyword evidence="2" id="KW-0677">Repeat</keyword>
<feature type="region of interest" description="Disordered" evidence="3">
    <location>
        <begin position="13"/>
        <end position="58"/>
    </location>
</feature>
<protein>
    <submittedName>
        <fullName evidence="5">Uncharacterized protein</fullName>
    </submittedName>
</protein>
<dbReference type="AlphaFoldDB" id="X6NWK2"/>
<evidence type="ECO:0000256" key="4">
    <source>
        <dbReference type="SAM" id="Phobius"/>
    </source>
</evidence>
<reference evidence="5 6" key="1">
    <citation type="journal article" date="2013" name="Curr. Biol.">
        <title>The Genome of the Foraminiferan Reticulomyxa filosa.</title>
        <authorList>
            <person name="Glockner G."/>
            <person name="Hulsmann N."/>
            <person name="Schleicher M."/>
            <person name="Noegel A.A."/>
            <person name="Eichinger L."/>
            <person name="Gallinger C."/>
            <person name="Pawlowski J."/>
            <person name="Sierra R."/>
            <person name="Euteneuer U."/>
            <person name="Pillet L."/>
            <person name="Moustafa A."/>
            <person name="Platzer M."/>
            <person name="Groth M."/>
            <person name="Szafranski K."/>
            <person name="Schliwa M."/>
        </authorList>
    </citation>
    <scope>NUCLEOTIDE SEQUENCE [LARGE SCALE GENOMIC DNA]</scope>
</reference>
<feature type="transmembrane region" description="Helical" evidence="4">
    <location>
        <begin position="577"/>
        <end position="600"/>
    </location>
</feature>
<keyword evidence="4" id="KW-1133">Transmembrane helix</keyword>
<dbReference type="Proteomes" id="UP000023152">
    <property type="component" value="Unassembled WGS sequence"/>
</dbReference>
<gene>
    <name evidence="5" type="ORF">RFI_07457</name>
</gene>
<feature type="compositionally biased region" description="Low complexity" evidence="3">
    <location>
        <begin position="42"/>
        <end position="57"/>
    </location>
</feature>
<dbReference type="SUPFAM" id="SSF117281">
    <property type="entry name" value="Kelch motif"/>
    <property type="match status" value="1"/>
</dbReference>
<dbReference type="Gene3D" id="2.120.10.80">
    <property type="entry name" value="Kelch-type beta propeller"/>
    <property type="match status" value="1"/>
</dbReference>
<sequence length="764" mass="84875">SFGKTHIHISQNEINNKDFSPPLVATTANPTRKPTKRPTMRPTSKPTLTPTATPTVPGQGYPQFYQGWGTSFEWETGYDSQSCYANGNSLFVFGGKNSAQGKVFYKKKKKKCIWPFFFFFFAPFHCCCCPSSLSYEPYVCHNITPHGPTETVQTFSTFDASFNQVSYQMLQYNSLLSLQSMTPFYCPNGCSGGYKNRIYLVNPYTDDGTTTSRLFECTIVSRNKTALCKDLCDPYIGILPYCSSLLLWDACVTTQDQYLYIVGGRDSVSRRNTVTVFDMAKRDWASVPSGTPAAARYPTLYGTLPTSVINSACATWDFNIYVFGGQTSNNVATNTIQKCQRNGGDCVTQNAVLNIGRYYASAENIGSSIVVLCGAHDAQTVTDVVELYDIASDLTTVDYNGESSGLIIPSARRSCCVKRWDSQSTLVMTGGVTFEGSYPMSISSLSTAPYGIQENMASGKPLAQCDSIVLQSSNPSFFGGYFYYADIKGYRVWVSNQYDSVIYYQPDNYDFTWIGNLSSQTWSYYPNTGFSSDYWIVLATKTTPQQSVYFNFICLDSQTYSKSSGDGNTILGVSRPIFIAIVVVVVVAFVIAGIMLIYFLKKNKTQRKEIVIQSSTYGTLKKLKSGSTTTTRSEERTSTTSDVHKTTSFKGIAETRSFDRNTTQEEEEEQQQLTEKEAELAERGGVYVKGYRATVVKMHSDNVEESLSSVNSNEVHYTDHRVFTKAGGDVEPLGNDTVVNAVTGEIERIKPRRTQPANATTYRE</sequence>
<accession>X6NWK2</accession>
<dbReference type="InterPro" id="IPR051746">
    <property type="entry name" value="Kelch_domain_containing_8"/>
</dbReference>